<dbReference type="EMBL" id="CP111024">
    <property type="protein sequence ID" value="WAR23261.1"/>
    <property type="molecule type" value="Genomic_DNA"/>
</dbReference>
<dbReference type="Gene3D" id="2.10.25.10">
    <property type="entry name" value="Laminin"/>
    <property type="match status" value="1"/>
</dbReference>
<dbReference type="Proteomes" id="UP001164746">
    <property type="component" value="Chromosome 13"/>
</dbReference>
<evidence type="ECO:0000259" key="2">
    <source>
        <dbReference type="PROSITE" id="PS01186"/>
    </source>
</evidence>
<dbReference type="InterPro" id="IPR000152">
    <property type="entry name" value="EGF-type_Asp/Asn_hydroxyl_site"/>
</dbReference>
<evidence type="ECO:0000313" key="3">
    <source>
        <dbReference type="EMBL" id="WAR23261.1"/>
    </source>
</evidence>
<keyword evidence="4" id="KW-1185">Reference proteome</keyword>
<evidence type="ECO:0000313" key="4">
    <source>
        <dbReference type="Proteomes" id="UP001164746"/>
    </source>
</evidence>
<gene>
    <name evidence="3" type="ORF">MAR_036930</name>
</gene>
<sequence length="150" mass="17173">MLPTWVHPLERYNKESVYQIDTKVALGQLEISRPFKSFNTSVIVRVQPDGVPLKEFFFEFQVDRGCSEGSCDCVENNTLECSPIFKQCNCYQSWQGNRCETDVNKCKQPTICLSMPNSSCRNREWGYDCLCVEGFDQQNDTCIGNGKAEK</sequence>
<reference evidence="3" key="1">
    <citation type="submission" date="2022-11" db="EMBL/GenBank/DDBJ databases">
        <title>Centuries of genome instability and evolution in soft-shell clam transmissible cancer (bioRxiv).</title>
        <authorList>
            <person name="Hart S.F.M."/>
            <person name="Yonemitsu M.A."/>
            <person name="Giersch R.M."/>
            <person name="Beal B.F."/>
            <person name="Arriagada G."/>
            <person name="Davis B.W."/>
            <person name="Ostrander E.A."/>
            <person name="Goff S.P."/>
            <person name="Metzger M.J."/>
        </authorList>
    </citation>
    <scope>NUCLEOTIDE SEQUENCE</scope>
    <source>
        <strain evidence="3">MELC-2E11</strain>
        <tissue evidence="3">Siphon/mantle</tissue>
    </source>
</reference>
<dbReference type="PROSITE" id="PS01186">
    <property type="entry name" value="EGF_2"/>
    <property type="match status" value="1"/>
</dbReference>
<organism evidence="3 4">
    <name type="scientific">Mya arenaria</name>
    <name type="common">Soft-shell clam</name>
    <dbReference type="NCBI Taxonomy" id="6604"/>
    <lineage>
        <taxon>Eukaryota</taxon>
        <taxon>Metazoa</taxon>
        <taxon>Spiralia</taxon>
        <taxon>Lophotrochozoa</taxon>
        <taxon>Mollusca</taxon>
        <taxon>Bivalvia</taxon>
        <taxon>Autobranchia</taxon>
        <taxon>Heteroconchia</taxon>
        <taxon>Euheterodonta</taxon>
        <taxon>Imparidentia</taxon>
        <taxon>Neoheterodontei</taxon>
        <taxon>Myida</taxon>
        <taxon>Myoidea</taxon>
        <taxon>Myidae</taxon>
        <taxon>Mya</taxon>
    </lineage>
</organism>
<dbReference type="PROSITE" id="PS00010">
    <property type="entry name" value="ASX_HYDROXYL"/>
    <property type="match status" value="1"/>
</dbReference>
<dbReference type="InterPro" id="IPR000742">
    <property type="entry name" value="EGF"/>
</dbReference>
<name>A0ABY7FVQ9_MYAAR</name>
<evidence type="ECO:0000256" key="1">
    <source>
        <dbReference type="ARBA" id="ARBA00023157"/>
    </source>
</evidence>
<accession>A0ABY7FVQ9</accession>
<keyword evidence="1" id="KW-1015">Disulfide bond</keyword>
<feature type="domain" description="EGF-like" evidence="2">
    <location>
        <begin position="129"/>
        <end position="142"/>
    </location>
</feature>
<feature type="non-terminal residue" evidence="3">
    <location>
        <position position="150"/>
    </location>
</feature>
<proteinExistence type="predicted"/>
<protein>
    <recommendedName>
        <fullName evidence="2">EGF-like domain-containing protein</fullName>
    </recommendedName>
</protein>